<comment type="similarity">
    <text evidence="2 10 11">Belongs to the TonB-dependent receptor family.</text>
</comment>
<dbReference type="GO" id="GO:0009279">
    <property type="term" value="C:cell outer membrane"/>
    <property type="evidence" value="ECO:0007669"/>
    <property type="project" value="UniProtKB-SubCell"/>
</dbReference>
<evidence type="ECO:0000256" key="11">
    <source>
        <dbReference type="RuleBase" id="RU003357"/>
    </source>
</evidence>
<evidence type="ECO:0000256" key="2">
    <source>
        <dbReference type="ARBA" id="ARBA00009810"/>
    </source>
</evidence>
<gene>
    <name evidence="14" type="ORF">NB231_03635</name>
</gene>
<dbReference type="GO" id="GO:0015891">
    <property type="term" value="P:siderophore transport"/>
    <property type="evidence" value="ECO:0007669"/>
    <property type="project" value="InterPro"/>
</dbReference>
<evidence type="ECO:0000313" key="14">
    <source>
        <dbReference type="EMBL" id="EAR21790.1"/>
    </source>
</evidence>
<dbReference type="SUPFAM" id="SSF56935">
    <property type="entry name" value="Porins"/>
    <property type="match status" value="1"/>
</dbReference>
<evidence type="ECO:0000256" key="7">
    <source>
        <dbReference type="ARBA" id="ARBA00023136"/>
    </source>
</evidence>
<reference evidence="14 15" key="1">
    <citation type="submission" date="2006-02" db="EMBL/GenBank/DDBJ databases">
        <authorList>
            <person name="Waterbury J."/>
            <person name="Ferriera S."/>
            <person name="Johnson J."/>
            <person name="Kravitz S."/>
            <person name="Halpern A."/>
            <person name="Remington K."/>
            <person name="Beeson K."/>
            <person name="Tran B."/>
            <person name="Rogers Y.-H."/>
            <person name="Friedman R."/>
            <person name="Venter J.C."/>
        </authorList>
    </citation>
    <scope>NUCLEOTIDE SEQUENCE [LARGE SCALE GENOMIC DNA]</scope>
    <source>
        <strain evidence="14 15">Nb-231</strain>
    </source>
</reference>
<dbReference type="InterPro" id="IPR012910">
    <property type="entry name" value="Plug_dom"/>
</dbReference>
<feature type="domain" description="TonB-dependent receptor-like beta-barrel" evidence="12">
    <location>
        <begin position="272"/>
        <end position="700"/>
    </location>
</feature>
<dbReference type="InterPro" id="IPR036942">
    <property type="entry name" value="Beta-barrel_TonB_sf"/>
</dbReference>
<evidence type="ECO:0000256" key="5">
    <source>
        <dbReference type="ARBA" id="ARBA00022692"/>
    </source>
</evidence>
<dbReference type="InterPro" id="IPR037066">
    <property type="entry name" value="Plug_dom_sf"/>
</dbReference>
<evidence type="ECO:0000313" key="15">
    <source>
        <dbReference type="Proteomes" id="UP000003374"/>
    </source>
</evidence>
<sequence>MSGVSQKNNRRHGAARRALSQRYLLVPAITAGLALASPVRAQAEEGKPQSLAASPGDAAAVMLPAISVEGEQISQPLTGFQMPVTPREVPQSVSVVPKERIEQQNLFNMEDAMKQSTGVRVERIDANRVNFYSRGFEIQKLQIDGLTTTMDDRLFLSPDLSMYESVQVLKGPAGLLTGSGGAGGAVNLVRKRPRGQAAVTGKLSAGSWDNYRGTLDATGPLNGSGTLRGRAVGTYQDRNSFIDQAWQKNATLYGVLEYDLTPSTLVTAGAGYQWLYAKQPWTLPAYSDFELLDVSRSTYLGADFNRDRFARTSAFAELEQALGNQWLAKVAFRYGDSKLHSDQAFAWGAVDRGTNLTDMWALKFDYREKQTGATAYVTGPITLLGQEHQLLIGTNYERINFHNSNFTAASEFFPYPNPVNVFNPSTDFPKAQFSRSDVTTLIEQLGVYGNARIHLAEPLTLVLGGRVSWWETSLDETGQQKQRDKFNAVLTPLVGLIYDLNNTYSLYASYAETFQPQNFRDADGDLLDPLQGEQLEAGIKAALFGGALNASLAAFRITETNRAQRPANNPDPQVFVARGKVRNQGFEAEISGQVQPGWDAFAGYTYTDTDNPTLGGGGPDGGSAFSVIAPRHLFKLWTNYRLPGDWNQWSLGAGLRATSKIFNEFEDGERLTQSGYATVDARLGYRVNQRLSVSLNVTNIFDKKYYQRINTVNSGNLFGQPRAFMLTLRGQL</sequence>
<accession>A4BRG8</accession>
<evidence type="ECO:0000256" key="6">
    <source>
        <dbReference type="ARBA" id="ARBA00023077"/>
    </source>
</evidence>
<name>A4BRG8_9GAMM</name>
<keyword evidence="8 14" id="KW-0675">Receptor</keyword>
<dbReference type="AlphaFoldDB" id="A4BRG8"/>
<evidence type="ECO:0000256" key="4">
    <source>
        <dbReference type="ARBA" id="ARBA00022452"/>
    </source>
</evidence>
<dbReference type="STRING" id="314278.NB231_03635"/>
<dbReference type="CDD" id="cd01347">
    <property type="entry name" value="ligand_gated_channel"/>
    <property type="match status" value="1"/>
</dbReference>
<dbReference type="InterPro" id="IPR039426">
    <property type="entry name" value="TonB-dep_rcpt-like"/>
</dbReference>
<dbReference type="GO" id="GO:0015344">
    <property type="term" value="F:siderophore uptake transmembrane transporter activity"/>
    <property type="evidence" value="ECO:0007669"/>
    <property type="project" value="TreeGrafter"/>
</dbReference>
<dbReference type="PROSITE" id="PS52016">
    <property type="entry name" value="TONB_DEPENDENT_REC_3"/>
    <property type="match status" value="1"/>
</dbReference>
<dbReference type="NCBIfam" id="TIGR01783">
    <property type="entry name" value="TonB-siderophor"/>
    <property type="match status" value="1"/>
</dbReference>
<dbReference type="GO" id="GO:0038023">
    <property type="term" value="F:signaling receptor activity"/>
    <property type="evidence" value="ECO:0007669"/>
    <property type="project" value="InterPro"/>
</dbReference>
<keyword evidence="4 10" id="KW-1134">Transmembrane beta strand</keyword>
<evidence type="ECO:0000259" key="13">
    <source>
        <dbReference type="Pfam" id="PF07715"/>
    </source>
</evidence>
<keyword evidence="15" id="KW-1185">Reference proteome</keyword>
<evidence type="ECO:0000256" key="1">
    <source>
        <dbReference type="ARBA" id="ARBA00004571"/>
    </source>
</evidence>
<keyword evidence="5 10" id="KW-0812">Transmembrane</keyword>
<dbReference type="EMBL" id="AAOF01000006">
    <property type="protein sequence ID" value="EAR21790.1"/>
    <property type="molecule type" value="Genomic_DNA"/>
</dbReference>
<dbReference type="RefSeq" id="WP_004999800.1">
    <property type="nucleotide sequence ID" value="NZ_CH672427.1"/>
</dbReference>
<keyword evidence="3 10" id="KW-0813">Transport</keyword>
<evidence type="ECO:0000256" key="8">
    <source>
        <dbReference type="ARBA" id="ARBA00023170"/>
    </source>
</evidence>
<dbReference type="Proteomes" id="UP000003374">
    <property type="component" value="Unassembled WGS sequence"/>
</dbReference>
<dbReference type="InterPro" id="IPR010105">
    <property type="entry name" value="TonB_sidphr_rcpt"/>
</dbReference>
<evidence type="ECO:0000256" key="9">
    <source>
        <dbReference type="ARBA" id="ARBA00023237"/>
    </source>
</evidence>
<dbReference type="Gene3D" id="2.40.170.20">
    <property type="entry name" value="TonB-dependent receptor, beta-barrel domain"/>
    <property type="match status" value="1"/>
</dbReference>
<proteinExistence type="inferred from homology"/>
<dbReference type="Gene3D" id="2.170.130.10">
    <property type="entry name" value="TonB-dependent receptor, plug domain"/>
    <property type="match status" value="1"/>
</dbReference>
<comment type="subcellular location">
    <subcellularLocation>
        <location evidence="1 10">Cell outer membrane</location>
        <topology evidence="1 10">Multi-pass membrane protein</topology>
    </subcellularLocation>
</comment>
<protein>
    <submittedName>
        <fullName evidence="14">Fe(III)-pyochelin receptor</fullName>
    </submittedName>
</protein>
<keyword evidence="6 11" id="KW-0798">TonB box</keyword>
<feature type="domain" description="TonB-dependent receptor plug" evidence="13">
    <location>
        <begin position="86"/>
        <end position="185"/>
    </location>
</feature>
<comment type="caution">
    <text evidence="14">The sequence shown here is derived from an EMBL/GenBank/DDBJ whole genome shotgun (WGS) entry which is preliminary data.</text>
</comment>
<dbReference type="PANTHER" id="PTHR32552">
    <property type="entry name" value="FERRICHROME IRON RECEPTOR-RELATED"/>
    <property type="match status" value="1"/>
</dbReference>
<keyword evidence="9 10" id="KW-0998">Cell outer membrane</keyword>
<dbReference type="HOGENOM" id="CLU_008287_9_3_6"/>
<dbReference type="PANTHER" id="PTHR32552:SF74">
    <property type="entry name" value="HYDROXAMATE SIDEROPHORE RECEPTOR FHUE"/>
    <property type="match status" value="1"/>
</dbReference>
<evidence type="ECO:0000256" key="3">
    <source>
        <dbReference type="ARBA" id="ARBA00022448"/>
    </source>
</evidence>
<dbReference type="InterPro" id="IPR000531">
    <property type="entry name" value="Beta-barrel_TonB"/>
</dbReference>
<evidence type="ECO:0000259" key="12">
    <source>
        <dbReference type="Pfam" id="PF00593"/>
    </source>
</evidence>
<dbReference type="OrthoDB" id="8663017at2"/>
<dbReference type="Pfam" id="PF07715">
    <property type="entry name" value="Plug"/>
    <property type="match status" value="1"/>
</dbReference>
<organism evidence="14 15">
    <name type="scientific">Nitrococcus mobilis Nb-231</name>
    <dbReference type="NCBI Taxonomy" id="314278"/>
    <lineage>
        <taxon>Bacteria</taxon>
        <taxon>Pseudomonadati</taxon>
        <taxon>Pseudomonadota</taxon>
        <taxon>Gammaproteobacteria</taxon>
        <taxon>Chromatiales</taxon>
        <taxon>Ectothiorhodospiraceae</taxon>
        <taxon>Nitrococcus</taxon>
    </lineage>
</organism>
<dbReference type="Pfam" id="PF00593">
    <property type="entry name" value="TonB_dep_Rec_b-barrel"/>
    <property type="match status" value="1"/>
</dbReference>
<keyword evidence="7 10" id="KW-0472">Membrane</keyword>
<evidence type="ECO:0000256" key="10">
    <source>
        <dbReference type="PROSITE-ProRule" id="PRU01360"/>
    </source>
</evidence>
<dbReference type="eggNOG" id="COG4773">
    <property type="taxonomic scope" value="Bacteria"/>
</dbReference>